<dbReference type="Pfam" id="PF01607">
    <property type="entry name" value="CBM_14"/>
    <property type="match status" value="1"/>
</dbReference>
<dbReference type="Proteomes" id="UP000009248">
    <property type="component" value="Segment"/>
</dbReference>
<dbReference type="KEGG" id="vg:912063"/>
<dbReference type="PIR" id="T10379">
    <property type="entry name" value="T10379"/>
</dbReference>
<dbReference type="SUPFAM" id="SSF57625">
    <property type="entry name" value="Invertebrate chitin-binding proteins"/>
    <property type="match status" value="1"/>
</dbReference>
<name>O10349_NPVOP</name>
<reference evidence="2 3" key="1">
    <citation type="journal article" date="1997" name="Virology">
        <title>The sequence of the Orgyia pseudotsugata multinucleocapsid nuclear polyhedrosis virus genome.</title>
        <authorList>
            <person name="Ahrens C.H."/>
            <person name="Russell R.L."/>
            <person name="Funk C.J."/>
            <person name="Evans J.T."/>
            <person name="Harwood S.H."/>
            <person name="Rohrmann G.F."/>
        </authorList>
    </citation>
    <scope>NUCLEOTIDE SEQUENCE [LARGE SCALE GENOMIC DNA]</scope>
</reference>
<dbReference type="CAZy" id="CBM14">
    <property type="family name" value="Carbohydrate-Binding Module Family 14"/>
</dbReference>
<sequence length="93" mass="10010">MKTLLIATAVLILLLLAAFAYFAKGHAAEDDVLQRCKDNGGFGNVSSAYCNKFFMCFGDQYIPAYCTAGFVFDEATGHCANAATVDCRGRPLL</sequence>
<dbReference type="SMART" id="SM00494">
    <property type="entry name" value="ChtBD2"/>
    <property type="match status" value="1"/>
</dbReference>
<proteinExistence type="predicted"/>
<dbReference type="GeneID" id="912063"/>
<dbReference type="EMBL" id="U75930">
    <property type="protein sequence ID" value="AAC59109.1"/>
    <property type="molecule type" value="Genomic_DNA"/>
</dbReference>
<dbReference type="GO" id="GO:0005576">
    <property type="term" value="C:extracellular region"/>
    <property type="evidence" value="ECO:0007669"/>
    <property type="project" value="InterPro"/>
</dbReference>
<dbReference type="RefSeq" id="NP_046266.1">
    <property type="nucleotide sequence ID" value="NC_001875.2"/>
</dbReference>
<dbReference type="Gene3D" id="2.170.140.10">
    <property type="entry name" value="Chitin binding domain"/>
    <property type="match status" value="1"/>
</dbReference>
<dbReference type="InterPro" id="IPR036508">
    <property type="entry name" value="Chitin-bd_dom_sf"/>
</dbReference>
<organismHost>
    <name type="scientific">Orgyia pseudotsugata</name>
    <name type="common">Douglas-fir tussock moth</name>
    <dbReference type="NCBI Taxonomy" id="33414"/>
</organismHost>
<evidence type="ECO:0000313" key="3">
    <source>
        <dbReference type="Proteomes" id="UP000009248"/>
    </source>
</evidence>
<dbReference type="GO" id="GO:0008061">
    <property type="term" value="F:chitin binding"/>
    <property type="evidence" value="ECO:0007669"/>
    <property type="project" value="InterPro"/>
</dbReference>
<evidence type="ECO:0000259" key="1">
    <source>
        <dbReference type="PROSITE" id="PS50940"/>
    </source>
</evidence>
<dbReference type="OrthoDB" id="26259at10239"/>
<feature type="domain" description="Chitin-binding type-2" evidence="1">
    <location>
        <begin position="33"/>
        <end position="89"/>
    </location>
</feature>
<accession>O10349</accession>
<dbReference type="PROSITE" id="PS50940">
    <property type="entry name" value="CHIT_BIND_II"/>
    <property type="match status" value="1"/>
</dbReference>
<organism evidence="2 3">
    <name type="scientific">Orgyia pseudotsugata multicapsid polyhedrosis virus</name>
    <name type="common">OpMNPV</name>
    <dbReference type="NCBI Taxonomy" id="262177"/>
    <lineage>
        <taxon>Viruses</taxon>
        <taxon>Viruses incertae sedis</taxon>
        <taxon>Naldaviricetes</taxon>
        <taxon>Lefavirales</taxon>
        <taxon>Baculoviridae</taxon>
        <taxon>Alphabaculovirus</taxon>
        <taxon>Alphabaculovirus orpseudotsugatae</taxon>
    </lineage>
</organism>
<evidence type="ECO:0000313" key="2">
    <source>
        <dbReference type="EMBL" id="AAC59109.1"/>
    </source>
</evidence>
<protein>
    <recommendedName>
        <fullName evidence="1">Chitin-binding type-2 domain-containing protein</fullName>
    </recommendedName>
</protein>
<keyword evidence="3" id="KW-1185">Reference proteome</keyword>
<dbReference type="InterPro" id="IPR002557">
    <property type="entry name" value="Chitin-bd_dom"/>
</dbReference>